<dbReference type="Proteomes" id="UP000008631">
    <property type="component" value="Chromosome"/>
</dbReference>
<protein>
    <recommendedName>
        <fullName evidence="3">BNR repeat-containing family member</fullName>
    </recommendedName>
</protein>
<dbReference type="HOGENOM" id="CLU_557572_0_0_0"/>
<gene>
    <name evidence="1" type="ordered locus">Isop_3370</name>
</gene>
<dbReference type="SUPFAM" id="SSF50939">
    <property type="entry name" value="Sialidases"/>
    <property type="match status" value="1"/>
</dbReference>
<proteinExistence type="predicted"/>
<accession>E8R628</accession>
<evidence type="ECO:0000313" key="1">
    <source>
        <dbReference type="EMBL" id="ADV63930.1"/>
    </source>
</evidence>
<reference evidence="1 2" key="2">
    <citation type="journal article" date="2011" name="Stand. Genomic Sci.">
        <title>Complete genome sequence of Isosphaera pallida type strain (IS1B).</title>
        <authorList>
            <consortium name="US DOE Joint Genome Institute (JGI-PGF)"/>
            <person name="Goker M."/>
            <person name="Cleland D."/>
            <person name="Saunders E."/>
            <person name="Lapidus A."/>
            <person name="Nolan M."/>
            <person name="Lucas S."/>
            <person name="Hammon N."/>
            <person name="Deshpande S."/>
            <person name="Cheng J.F."/>
            <person name="Tapia R."/>
            <person name="Han C."/>
            <person name="Goodwin L."/>
            <person name="Pitluck S."/>
            <person name="Liolios K."/>
            <person name="Pagani I."/>
            <person name="Ivanova N."/>
            <person name="Mavromatis K."/>
            <person name="Pati A."/>
            <person name="Chen A."/>
            <person name="Palaniappan K."/>
            <person name="Land M."/>
            <person name="Hauser L."/>
            <person name="Chang Y.J."/>
            <person name="Jeffries C.D."/>
            <person name="Detter J.C."/>
            <person name="Beck B."/>
            <person name="Woyke T."/>
            <person name="Bristow J."/>
            <person name="Eisen J.A."/>
            <person name="Markowitz V."/>
            <person name="Hugenholtz P."/>
            <person name="Kyrpides N.C."/>
            <person name="Klenk H.P."/>
        </authorList>
    </citation>
    <scope>NUCLEOTIDE SEQUENCE [LARGE SCALE GENOMIC DNA]</scope>
    <source>
        <strain evidence="2">ATCC 43644 / DSM 9630 / IS1B</strain>
    </source>
</reference>
<keyword evidence="2" id="KW-1185">Reference proteome</keyword>
<dbReference type="Pfam" id="PF15892">
    <property type="entry name" value="BNR_4"/>
    <property type="match status" value="1"/>
</dbReference>
<dbReference type="EMBL" id="CP002353">
    <property type="protein sequence ID" value="ADV63930.1"/>
    <property type="molecule type" value="Genomic_DNA"/>
</dbReference>
<sequence length="489" mass="55814">MSRYPTIRLPQAPRGRTCKDRTPGPGMWSPLLSIVVLLNLGNVSAHAQPLPTADGYRGIWYANQPSQDEFKFKYSGGFATYPQQHMPIAIYCKDVDKTFFCYGGTVADKLELLHMVAYYDHRTGRVPRPTILLNKQTDDAHDNPTLQIDDKGHIWIFSNAHGTSRPSFIHRSKKPYAIDEFEPITTTNFSYSQPWYVAGKGFLFLHTRYSRGRDLFWMTSKDGVEWDQPQPLARVALGHYQISWQDGDRIGTAFNYHPDPGGLNARTNLYYLETRDFGKTWVTVDGKPVTTPLTDVKNPALVRDYESEERLVYLKDLQFDAEGCPILLYLTSKGYAAGPANDPRIWYTARWTGQDWQIRTFTTSDHNYDMGSLYIEADGTWRIFAPTEPGPQPYGAGGEIALWRSTDQGQSWKKDKVLTKNSPRNHTYVRRPVHAHPDFYALWADGDTRQPSESHLYFTNQTGDRVWKLPTRMSAGDALPEVVDYHPAP</sequence>
<dbReference type="InterPro" id="IPR036278">
    <property type="entry name" value="Sialidase_sf"/>
</dbReference>
<evidence type="ECO:0008006" key="3">
    <source>
        <dbReference type="Google" id="ProtNLM"/>
    </source>
</evidence>
<dbReference type="InParanoid" id="E8R628"/>
<dbReference type="AlphaFoldDB" id="E8R628"/>
<dbReference type="eggNOG" id="COG3386">
    <property type="taxonomic scope" value="Bacteria"/>
</dbReference>
<evidence type="ECO:0000313" key="2">
    <source>
        <dbReference type="Proteomes" id="UP000008631"/>
    </source>
</evidence>
<dbReference type="STRING" id="575540.Isop_3370"/>
<organism evidence="1 2">
    <name type="scientific">Isosphaera pallida (strain ATCC 43644 / DSM 9630 / IS1B)</name>
    <dbReference type="NCBI Taxonomy" id="575540"/>
    <lineage>
        <taxon>Bacteria</taxon>
        <taxon>Pseudomonadati</taxon>
        <taxon>Planctomycetota</taxon>
        <taxon>Planctomycetia</taxon>
        <taxon>Isosphaerales</taxon>
        <taxon>Isosphaeraceae</taxon>
        <taxon>Isosphaera</taxon>
    </lineage>
</organism>
<reference key="1">
    <citation type="submission" date="2010-11" db="EMBL/GenBank/DDBJ databases">
        <title>The complete sequence of chromosome of Isophaera pallida ATCC 43644.</title>
        <authorList>
            <consortium name="US DOE Joint Genome Institute (JGI-PGF)"/>
            <person name="Lucas S."/>
            <person name="Copeland A."/>
            <person name="Lapidus A."/>
            <person name="Bruce D."/>
            <person name="Goodwin L."/>
            <person name="Pitluck S."/>
            <person name="Kyrpides N."/>
            <person name="Mavromatis K."/>
            <person name="Pagani I."/>
            <person name="Ivanova N."/>
            <person name="Saunders E."/>
            <person name="Brettin T."/>
            <person name="Detter J.C."/>
            <person name="Han C."/>
            <person name="Tapia R."/>
            <person name="Land M."/>
            <person name="Hauser L."/>
            <person name="Markowitz V."/>
            <person name="Cheng J.-F."/>
            <person name="Hugenholtz P."/>
            <person name="Woyke T."/>
            <person name="Wu D."/>
            <person name="Eisen J.A."/>
        </authorList>
    </citation>
    <scope>NUCLEOTIDE SEQUENCE</scope>
    <source>
        <strain>ATCC 43644</strain>
    </source>
</reference>
<name>E8R628_ISOPI</name>
<dbReference type="KEGG" id="ipa:Isop_3370"/>